<evidence type="ECO:0008006" key="6">
    <source>
        <dbReference type="Google" id="ProtNLM"/>
    </source>
</evidence>
<protein>
    <recommendedName>
        <fullName evidence="6">Intein C-terminal splicing domain-containing protein</fullName>
    </recommendedName>
</protein>
<keyword evidence="3" id="KW-0472">Membrane</keyword>
<feature type="coiled-coil region" evidence="1">
    <location>
        <begin position="724"/>
        <end position="758"/>
    </location>
</feature>
<dbReference type="Proteomes" id="UP000298277">
    <property type="component" value="Unassembled WGS sequence"/>
</dbReference>
<evidence type="ECO:0000313" key="5">
    <source>
        <dbReference type="Proteomes" id="UP000298277"/>
    </source>
</evidence>
<evidence type="ECO:0000256" key="2">
    <source>
        <dbReference type="SAM" id="MobiDB-lite"/>
    </source>
</evidence>
<dbReference type="RefSeq" id="WP_135590138.1">
    <property type="nucleotide sequence ID" value="NZ_RQFA01000079.1"/>
</dbReference>
<feature type="coiled-coil region" evidence="1">
    <location>
        <begin position="2471"/>
        <end position="2498"/>
    </location>
</feature>
<feature type="region of interest" description="Disordered" evidence="2">
    <location>
        <begin position="1571"/>
        <end position="1591"/>
    </location>
</feature>
<evidence type="ECO:0000256" key="3">
    <source>
        <dbReference type="SAM" id="Phobius"/>
    </source>
</evidence>
<accession>A0A5F1Y6C0</accession>
<keyword evidence="1" id="KW-0175">Coiled coil</keyword>
<name>A0A5F1Y6C0_9LEPT</name>
<evidence type="ECO:0000256" key="1">
    <source>
        <dbReference type="SAM" id="Coils"/>
    </source>
</evidence>
<feature type="transmembrane region" description="Helical" evidence="3">
    <location>
        <begin position="104"/>
        <end position="122"/>
    </location>
</feature>
<feature type="coiled-coil region" evidence="1">
    <location>
        <begin position="621"/>
        <end position="655"/>
    </location>
</feature>
<keyword evidence="3" id="KW-1133">Transmembrane helix</keyword>
<evidence type="ECO:0000313" key="4">
    <source>
        <dbReference type="EMBL" id="TGK28767.1"/>
    </source>
</evidence>
<sequence length="4478" mass="495219">MLNTKSSHNSSFSFPQYSDQDRNRDSDFSDRNISIRFFSKSFFFRRTGRSLESGIRFLGRPLSFFRKKQERPLPTDNDLGWAASDILQGGIKTALRHAPWTKTIALKMIFVFLFEFVFMPVFETRNLFADPFDKSFEDRNKAKGRLESYYNAAQKAQDSVEWQTVIDSGKRILGAEWEANANAEIEKQLKNFTGNSAAREEERKKLQDLKQIASDKWEQELSQEILEKRGSWKANLKKQDFDAYFTTEKKKEIRTALENLVKAANVAKDSTNGDSVAKLGAWDATIAAGLTGASGIRALWEDQISQIKTNILGGTSALSGAEKTEFEKKLGEIELYYRNYFNLEENGVKLPARQSLIQGLNRDMDIAIAQETDPTKLTELLIEKTRQQLDPATGQLLNTLDETGAIPTSFDDITGANAQEKILKALLDGQALWDEAIERLVVKKLEYDRVAEDKRIRNEDQWSRAYYALLDAQAKWNRDVNKQIEDGLKKWDESELKLKENKQKAIEELNRYLTTSQEQYVAHINGLQGTLLSSSDTIASIVSNIAWYQDQIDKENKKSPPDSSMISTYTIERDKWAALQNQFRQYVASVQNKIHDEDIRGANGGAGILDDNGTSSDPYLYSTAEFEYRLAKAELAEIEKKKNRAQAVVDYAEANVNVTDMAALQTGLDSAKTDYESKQTAYLNLLKELNGTVPVVGATTGTDPNSGSDSGASTPVATTVLSELDAAKKNADEKRKALSIAQAELENARKRFDEAKQLQILVLNNSPEFLGSIGSLNTDGATYDPNKPNSGIKYEIYQADLQIAEAREKLKDNEKVYFSKNYDRTNAARTEDFFGDLWNRIQSFETNKEKLSLLEGAISGSGKTLLEKVNDLLKPDNAVLVTVFGNQGAAQIKAQLQGLTDALAKKVKDEQNGNVEKEKLPYAIEKYSASLDPILAKSDELLADFEDADKNQYQQYLNGIANISSFLTSFANTYNLNGNYLEIENFDVWKTGLSEALGDWNENLTGFQTAKTEFSQALSTYKAYATAHPNTESTLEYQLEIQKLTTAFSKYQEKTADLEEYWDDLSTRSQHLRYEALDRLQRAKTLVDMSTLDLTTRKNLKTQLDGFNNIFVKKDSSGKEIPDDTSALIAATGTKFGVLGNTFSDYANRYSYYRNTIDERSAIVDGMTSVLIQALETQRASVTAGKAQLGFLLDEDGDIDDLQNAVAGVEETAKTEAAKLDARVTEILYSKIGNLGANKSDRKFEPIYLSLTNEINALYSGFTGGADDILEIRARKIALSHLQNAGQSFSAIFDDDQEYSKLKEDLKKMRDQAAETLSFYEDDHGFLDENDRVSLRMSDDENERRKVSEYYSFGSTFFFANQVLQSSSTWMNLAGSMKSFAEAVKSGAILSGLRDDYFKEQEATATGLFKELTVAAGIGSYTSADFYKDSIRTKSGADELDSAKIAEKKAELAALISGITDPQEQLAKLVKANELSSIFGLLTGSAVKQDLNVWQKEIADAKILFENLDRNIQDPILSFSAEFDSLLNFFNTPALAQMQGYSNGVLSGIDTLKNTTDSSKPIYDPVNDIDGNSPYLAAPDSEGDPVGSPSWNPTYLDTNGKLPWESGYQADNLQISPVWTPTYRDVNGLVPTDSGYNGSSLKILGYRKPLSTLDTSNLSSMKNTFDTEAAKWNTIKATALTQLGVYKTSLAAVVAFKAAHPTDFTSAEGGTYLTLIAKLKDDGLVLADTYTATTAYLKDISDKFQEMKAEQDYLIRSAKQILGLPIDKILVPEAAMAITLPPLPPGPNELPLNSPLRNQIANVKPEDYSIVSGTQRAIVQSVAAFEFSKEKEVGQFSGAADQGAYFFLYNLGRANAKLEPASQAFSKDAAAWVNSLQGKDVPLNGLAARLNSLNDRVVYYKEGAGPNQIGQSELVGIVNRLRDFLLEKSLNGIEFNPVLKEIVESAGAFTDQIENIQYLQSYASTDKKVSDANLLAVQEAQKTLTEVSKLATELNSFLVAGNGPAYTNLSQVQGILEKYETLKNKPMDQSAFETQFRNKLGDSYWLGAFQTYKDTLASSEYFFSPTTREKIEELKANSWEIYKRNLSNAYLTQRVGNPILSEFLNELRGGKFSVLIPNQGVISIDSKFLGKNLSEAQIVEIGDYLKPFDSMALVQRQGLISDLDNFLKDYDPDLKAQMKTFSLVNQYGEIRSGVAQGAVFPDRNLPPELKDFALISAFEYFLDTTRETITTGEGENKKTELVAKYDPKNADSRRKAMSDFLLKLGPVHKMGTDGKLVLDTARQTEIENLTNGYLADYGTKNPASFLNSQILKDFEARNAYYTEKELRIRKNADPSVPAEEKKNELSYDDLVALKSWIVEAKFDVSTETAVIEAARMDFLLSHYYGEDTEDLKPEELAKNPELSKFYGDGGKGYFSEMDSYFTGLGQGVLTQADKDRFNLLSSGVADVWGLWQYDPSSLISSQIVLRNFSYADEYSDLVESLNEEGKRLQKELAKSDALVKKEKYVNDYRNGLIKFTSYQSYLGVPTDNVASDVTTNEGLAIQGKLRELEMDAEQKLGGLFNLLETHKSYVFDDTQLADALPDDAIQTVADLNPGLRTTAKFMSSSYTLGDSILPKDGDGNYNFDGDFTNLKARLDQALNVVSPGSVDYDKYSQEVSKQSGMIGTLKNSIEMAGQSYVLLSEKLKSGVDPRAELAAATIAFETANSKIEDPTTGLKKQYQDAEAAVAAKQNEYLNKEKQVSDAYKIMLSAQDTFNQKAALYDYATLLNYSKHDLFQASTNAANTTEADSIPPGYIDTPKKMAKERLAAVQKEYDEKVKQVEKLEKKISSQIGTTDLKNYVQNEEKEVEKWAQLTVKYNTAETLLRQKIADLKRQIGTQQAALDGELDKLWGLAPPLDMNSAGMMDSLDGSLDFGGARYIKTENWNRDRTRITEGIIGGQLGYMDVLTAYQWEYSKGVPPEMEQYNLGNFLGRWSHELQYSSFKSLPKRANEHMNSILFPAPDTRPARFGAGSGPDSAGKYVQGYMGALNIQTMAQIYFLQQLDLICMGMCMLTIPYVNEIQTHFNYRDQLNDAVGGIRNEGIKLRNLYTELQTLTDVDDTDQLLGVLGRPEFGLTAEDLTMIGKVSPSGNGLKDLVWKSTADTATPLSFNDLVGSDGLRLAQQKAIHDSYGNYVRDNEYTAGGATASIEQTDQYGRKTALMVGSDEFLDAMGVLAEAQYQVARDAYFKKAESFVKQVGTGADKVAVKVDAKVILDEREQFMSDLLKKITKTSNGETVAYNVETTIYKTVLNDYMGPTGVVSQIFGAELQQRQRQQMQQWDLKEREFYDLKSDWVQNVSYIKQTGTKRWENMVQEFQAKWTDWRAEYKTQHEANQKVFLDRIEQTLEKKETWTKDFLQKSSEVSDELSLRQMYDSIAGIVSSMQENLPTGVSVNINVNDILSNILSKKPGSISTSLIDRASSIDTNFFLNEVKRFNFNDGGVKEQFKNLMKEMDKLSQNLIILQTLESLRSLPEAFATAVKKQNEATDKQLDSTMAYGGFARMGGTYMRSIKTASGGDEIQVLGTYLPFLYNPPNKFPEVKDSNGKLWDLGKADALINGSNVPSPSDLTVMVRLAKNKMSSDFKKVLNPEKQRNYELELGLFDPSELVDSMDNFIEGVREGETVSCMNKTPEECAKSAMSSGFLVGEVPDGDFGFAQFGQFYQILKTKKEMDKRKAQMDQARKRKSGGMGRFYNQIGAIGEGYAEVIKGTGQMILSGGKAYLKAITGDFDGAKKDLKAAGKAGERALQGYLYAVSGVVDFVMFAAETAIESVLGVFTAGTVNMRNTGLDGTFAEGNYELAKFRDSNKAQRQLNELGTRTGAEMYENDAIVDKVVSTTLAVAGIVGTILSFTPLAPIGAALVVGSTLGLAAWKSFRGAYEGGGAGALAGIASAGINFGLNKLTGGAVSVNLSYSYAGGFGAGVNVGGAGLAAGVNYNEKTGYGVSAGVASGDFSLMYTESYGRGDKRASHGWSTKVGGLNVSYDNLDGYSASLQAASAMFGTEFGAIGVESALTWSDKSGFNGSADIKMMDHEQYQKYQKGQQEKAAATKDAWNQNMFLGVLEGMGIAVANRPGRNTILDDISEAFGGAASTIWGGLKGIGNAIAGGYDAVSNFIKDRWNRAFGPKQVFMGPVMGGVPMNNSVVQRQTALGTSANPNTLNEAIENGADPNNLRQQINDALDSNPKLAANLNDGSTLNNVIIIDYKGGSGQPSNVKAIGGNGDTGLSYNPEDLLNADTISRLGGGHDIKVIYGQFTYTDELGQQIPTIKQLIYVNYGSESEPKWTLGRDTNYYAYKPGVPIVEGQRAGLHPSTNGEPNQSYQPTVALAFFKLGRDTGQYELSYFERYNVITGNQVDAFGKDGNRQTPFHSGALESNYNGALNGTWPTDTGLRDGFHMLIDNNVNEEPNGAAYRPYKDRYYHYRNGAWDVDRRIRQNQRSGEY</sequence>
<feature type="compositionally biased region" description="Polar residues" evidence="2">
    <location>
        <begin position="1"/>
        <end position="17"/>
    </location>
</feature>
<feature type="coiled-coil region" evidence="1">
    <location>
        <begin position="2798"/>
        <end position="2825"/>
    </location>
</feature>
<feature type="region of interest" description="Disordered" evidence="2">
    <location>
        <begin position="1"/>
        <end position="26"/>
    </location>
</feature>
<feature type="coiled-coil region" evidence="1">
    <location>
        <begin position="2711"/>
        <end position="2738"/>
    </location>
</feature>
<organism evidence="4 5">
    <name type="scientific">Leptospira gomenensis</name>
    <dbReference type="NCBI Taxonomy" id="2484974"/>
    <lineage>
        <taxon>Bacteria</taxon>
        <taxon>Pseudomonadati</taxon>
        <taxon>Spirochaetota</taxon>
        <taxon>Spirochaetia</taxon>
        <taxon>Leptospirales</taxon>
        <taxon>Leptospiraceae</taxon>
        <taxon>Leptospira</taxon>
    </lineage>
</organism>
<reference evidence="4" key="1">
    <citation type="journal article" date="2019" name="PLoS Negl. Trop. Dis.">
        <title>Revisiting the worldwide diversity of Leptospira species in the environment.</title>
        <authorList>
            <person name="Vincent A.T."/>
            <person name="Schiettekatte O."/>
            <person name="Bourhy P."/>
            <person name="Veyrier F.J."/>
            <person name="Picardeau M."/>
        </authorList>
    </citation>
    <scope>NUCLEOTIDE SEQUENCE [LARGE SCALE GENOMIC DNA]</scope>
    <source>
        <strain evidence="4">201800299</strain>
    </source>
</reference>
<comment type="caution">
    <text evidence="4">The sequence shown here is derived from an EMBL/GenBank/DDBJ whole genome shotgun (WGS) entry which is preliminary data.</text>
</comment>
<keyword evidence="3" id="KW-0812">Transmembrane</keyword>
<dbReference type="OrthoDB" id="345459at2"/>
<keyword evidence="5" id="KW-1185">Reference proteome</keyword>
<proteinExistence type="predicted"/>
<dbReference type="EMBL" id="RQFA01000079">
    <property type="protein sequence ID" value="TGK28767.1"/>
    <property type="molecule type" value="Genomic_DNA"/>
</dbReference>
<gene>
    <name evidence="4" type="ORF">EHQ17_17415</name>
</gene>